<organism evidence="2">
    <name type="scientific">Ostreococcus tauri</name>
    <name type="common">Marine green alga</name>
    <dbReference type="NCBI Taxonomy" id="70448"/>
    <lineage>
        <taxon>Eukaryota</taxon>
        <taxon>Viridiplantae</taxon>
        <taxon>Chlorophyta</taxon>
        <taxon>Mamiellophyceae</taxon>
        <taxon>Mamiellales</taxon>
        <taxon>Bathycoccaceae</taxon>
        <taxon>Ostreococcus</taxon>
    </lineage>
</organism>
<dbReference type="EMBL" id="KZ155784">
    <property type="protein sequence ID" value="OUS46126.1"/>
    <property type="molecule type" value="Genomic_DNA"/>
</dbReference>
<gene>
    <name evidence="2" type="ORF">BE221DRAFT_205607</name>
</gene>
<sequence>MASRCLDGRFELVVDTTSSAHGETCALETSREDGGRLTATSGRDARGRCWDVDWYGDARANASSGSHLSSMQTWVRTNQWNHGARALLRVKTLATGLDASRAVREYGARFEESGARERRAERAPKKNRAPRGRREEDGRAFDHAPKCATSVYAMTVLDGGKIGARVFVDESTNKPWRAEFYHQRGVETWTFEEWDDVKLDDGTVASTPSVARRKNSEGQITVYLSETTTATTDGDASFAMPASTSTSERSWSSESSTLSAVRGDGGHVLVKATLESGDEGWFVLDTASTGLVIAPWAADSCSMPSFGSMAVASIAAPLEGALRRGREISIGSFRMMSPIFMEQNLDGALRVPDGQRLTGVLGVPALAHSIVCLHAPMRVPGSRDAPKLTVEFHDPESYVPSGEIERAWQDVTFIDGVPHVQLAYTVANDGFKGVTAMTDERVGLFKLSLGTGGTGAVLSARVAKEAELAERTKALQPGGVMSGPGESAGRLQRVGDEIVTGRMETIRFKGFEFKNVRAVVHLDGDPPDADISPHADGAVCVDLFRGCELVLDLRNTQPRVAVVPP</sequence>
<dbReference type="AlphaFoldDB" id="A0A1Y5I9F0"/>
<evidence type="ECO:0000313" key="2">
    <source>
        <dbReference type="EMBL" id="OUS46126.1"/>
    </source>
</evidence>
<feature type="compositionally biased region" description="Basic and acidic residues" evidence="1">
    <location>
        <begin position="110"/>
        <end position="124"/>
    </location>
</feature>
<reference evidence="2" key="1">
    <citation type="submission" date="2017-04" db="EMBL/GenBank/DDBJ databases">
        <title>Population genomics of picophytoplankton unveils novel chromosome hypervariability.</title>
        <authorList>
            <consortium name="DOE Joint Genome Institute"/>
            <person name="Blanc-Mathieu R."/>
            <person name="Krasovec M."/>
            <person name="Hebrard M."/>
            <person name="Yau S."/>
            <person name="Desgranges E."/>
            <person name="Martin J."/>
            <person name="Schackwitz W."/>
            <person name="Kuo A."/>
            <person name="Salin G."/>
            <person name="Donnadieu C."/>
            <person name="Desdevises Y."/>
            <person name="Sanchez-Ferandin S."/>
            <person name="Moreau H."/>
            <person name="Rivals E."/>
            <person name="Grigoriev I.V."/>
            <person name="Grimsley N."/>
            <person name="Eyre-Walker A."/>
            <person name="Piganeau G."/>
        </authorList>
    </citation>
    <scope>NUCLEOTIDE SEQUENCE [LARGE SCALE GENOMIC DNA]</scope>
    <source>
        <strain evidence="2">RCC 1115</strain>
    </source>
</reference>
<proteinExistence type="predicted"/>
<protein>
    <submittedName>
        <fullName evidence="2">Uncharacterized protein</fullName>
    </submittedName>
</protein>
<dbReference type="Proteomes" id="UP000195557">
    <property type="component" value="Unassembled WGS sequence"/>
</dbReference>
<feature type="compositionally biased region" description="Basic and acidic residues" evidence="1">
    <location>
        <begin position="132"/>
        <end position="141"/>
    </location>
</feature>
<feature type="region of interest" description="Disordered" evidence="1">
    <location>
        <begin position="110"/>
        <end position="141"/>
    </location>
</feature>
<dbReference type="Pfam" id="PF13650">
    <property type="entry name" value="Asp_protease_2"/>
    <property type="match status" value="1"/>
</dbReference>
<name>A0A1Y5I9F0_OSTTA</name>
<evidence type="ECO:0000256" key="1">
    <source>
        <dbReference type="SAM" id="MobiDB-lite"/>
    </source>
</evidence>
<accession>A0A1Y5I9F0</accession>